<reference evidence="2" key="1">
    <citation type="submission" date="2017-04" db="EMBL/GenBank/DDBJ databases">
        <title>Genome evolution of the luminous symbionts of deep sea anglerfish.</title>
        <authorList>
            <person name="Hendry T.A."/>
        </authorList>
    </citation>
    <scope>NUCLEOTIDE SEQUENCE [LARGE SCALE GENOMIC DNA]</scope>
</reference>
<name>A0A2A5T027_9GAMM</name>
<keyword evidence="2" id="KW-1185">Reference proteome</keyword>
<dbReference type="RefSeq" id="WP_263364201.1">
    <property type="nucleotide sequence ID" value="NZ_CAWNJE010000022.1"/>
</dbReference>
<dbReference type="EMBL" id="NBYY01000034">
    <property type="protein sequence ID" value="PCS21514.1"/>
    <property type="molecule type" value="Genomic_DNA"/>
</dbReference>
<dbReference type="Proteomes" id="UP000219020">
    <property type="component" value="Unassembled WGS sequence"/>
</dbReference>
<proteinExistence type="predicted"/>
<organism evidence="1 2">
    <name type="scientific">Candidatus Enterovibrio escicola</name>
    <dbReference type="NCBI Taxonomy" id="1927127"/>
    <lineage>
        <taxon>Bacteria</taxon>
        <taxon>Pseudomonadati</taxon>
        <taxon>Pseudomonadota</taxon>
        <taxon>Gammaproteobacteria</taxon>
        <taxon>Vibrionales</taxon>
        <taxon>Vibrionaceae</taxon>
        <taxon>Enterovibrio</taxon>
    </lineage>
</organism>
<comment type="caution">
    <text evidence="1">The sequence shown here is derived from an EMBL/GenBank/DDBJ whole genome shotgun (WGS) entry which is preliminary data.</text>
</comment>
<gene>
    <name evidence="1" type="ORF">BTN49_3054</name>
</gene>
<dbReference type="AlphaFoldDB" id="A0A2A5T027"/>
<sequence>MYRYKKLLFHKLTLRDYNAQVVKILAKAKNTVIKLDIPVRQQTN</sequence>
<evidence type="ECO:0008006" key="3">
    <source>
        <dbReference type="Google" id="ProtNLM"/>
    </source>
</evidence>
<accession>A0A2A5T027</accession>
<dbReference type="GeneID" id="78828794"/>
<evidence type="ECO:0000313" key="2">
    <source>
        <dbReference type="Proteomes" id="UP000219020"/>
    </source>
</evidence>
<evidence type="ECO:0000313" key="1">
    <source>
        <dbReference type="EMBL" id="PCS21514.1"/>
    </source>
</evidence>
<protein>
    <recommendedName>
        <fullName evidence="3">Mobile element protein</fullName>
    </recommendedName>
</protein>